<dbReference type="CDD" id="cd05246">
    <property type="entry name" value="dTDP_GD_SDR_e"/>
    <property type="match status" value="1"/>
</dbReference>
<evidence type="ECO:0000256" key="5">
    <source>
        <dbReference type="ARBA" id="ARBA00023027"/>
    </source>
</evidence>
<keyword evidence="5" id="KW-0520">NAD</keyword>
<dbReference type="EC" id="4.2.1.46" evidence="4 7"/>
<dbReference type="RefSeq" id="WP_324181780.1">
    <property type="nucleotide sequence ID" value="NZ_BAABAW010000011.1"/>
</dbReference>
<keyword evidence="10" id="KW-1185">Reference proteome</keyword>
<dbReference type="Pfam" id="PF16363">
    <property type="entry name" value="GDP_Man_Dehyd"/>
    <property type="match status" value="1"/>
</dbReference>
<sequence>MINILVTGGAGFIGSNFIPYFIDRNPGIHIVNIDKLTYAGDLRNLTEVEGNNNYTFVKGDICDRNLVESLFEKYNFEGVIHFAAESHVDNSIANPDEFIKTNVFGTFTLLDVAKNHWIASPHQHKEEHKESKFHHISTDEVYGTLGETGLFSEKTPYAPNSPYSASKASSDFIVRSYFHTYGINVVTTNCSNNYGPKQHDEKLIPTIIRNALAESAIPIYGDGKNIRDWLYVLDHCKGIELVYKRGRYGETYNIGGRNERDNNYIASKICELIDIRLPRKNGKSYKELITYVKDRPGHDLRYAIDATKIEEELGWQADENFETGIEKTIKWYLEKYNS</sequence>
<dbReference type="Gene3D" id="3.90.25.10">
    <property type="entry name" value="UDP-galactose 4-epimerase, domain 1"/>
    <property type="match status" value="1"/>
</dbReference>
<keyword evidence="6 7" id="KW-0456">Lyase</keyword>
<dbReference type="PANTHER" id="PTHR43000">
    <property type="entry name" value="DTDP-D-GLUCOSE 4,6-DEHYDRATASE-RELATED"/>
    <property type="match status" value="1"/>
</dbReference>
<dbReference type="InterPro" id="IPR005888">
    <property type="entry name" value="dTDP_Gluc_deHydtase"/>
</dbReference>
<evidence type="ECO:0000313" key="10">
    <source>
        <dbReference type="Proteomes" id="UP001327027"/>
    </source>
</evidence>
<reference evidence="9 10" key="1">
    <citation type="journal article" date="2013" name="Int. J. Syst. Evol. Microbiol.">
        <title>Aquimarina gracilis sp. nov., isolated from the gut microflora of a mussel, Mytilus coruscus, and emended description of Aquimarina spongiae.</title>
        <authorList>
            <person name="Park S.C."/>
            <person name="Choe H.N."/>
            <person name="Baik K.S."/>
            <person name="Seong C.N."/>
        </authorList>
    </citation>
    <scope>NUCLEOTIDE SEQUENCE [LARGE SCALE GENOMIC DNA]</scope>
    <source>
        <strain evidence="9 10">PSC32</strain>
    </source>
</reference>
<dbReference type="InterPro" id="IPR036291">
    <property type="entry name" value="NAD(P)-bd_dom_sf"/>
</dbReference>
<dbReference type="NCBIfam" id="TIGR01181">
    <property type="entry name" value="dTDP_gluc_dehyt"/>
    <property type="match status" value="1"/>
</dbReference>
<evidence type="ECO:0000259" key="8">
    <source>
        <dbReference type="Pfam" id="PF16363"/>
    </source>
</evidence>
<dbReference type="GO" id="GO:0008460">
    <property type="term" value="F:dTDP-glucose 4,6-dehydratase activity"/>
    <property type="evidence" value="ECO:0007669"/>
    <property type="project" value="UniProtKB-EC"/>
</dbReference>
<evidence type="ECO:0000313" key="9">
    <source>
        <dbReference type="EMBL" id="MEB3347757.1"/>
    </source>
</evidence>
<comment type="caution">
    <text evidence="9">The sequence shown here is derived from an EMBL/GenBank/DDBJ whole genome shotgun (WGS) entry which is preliminary data.</text>
</comment>
<organism evidence="9 10">
    <name type="scientific">Aquimarina gracilis</name>
    <dbReference type="NCBI Taxonomy" id="874422"/>
    <lineage>
        <taxon>Bacteria</taxon>
        <taxon>Pseudomonadati</taxon>
        <taxon>Bacteroidota</taxon>
        <taxon>Flavobacteriia</taxon>
        <taxon>Flavobacteriales</taxon>
        <taxon>Flavobacteriaceae</taxon>
        <taxon>Aquimarina</taxon>
    </lineage>
</organism>
<evidence type="ECO:0000256" key="2">
    <source>
        <dbReference type="ARBA" id="ARBA00001911"/>
    </source>
</evidence>
<gene>
    <name evidence="9" type="primary">rfbB</name>
    <name evidence="9" type="ORF">U6A24_19930</name>
</gene>
<dbReference type="EMBL" id="JAYKLX010000010">
    <property type="protein sequence ID" value="MEB3347757.1"/>
    <property type="molecule type" value="Genomic_DNA"/>
</dbReference>
<evidence type="ECO:0000256" key="6">
    <source>
        <dbReference type="ARBA" id="ARBA00023239"/>
    </source>
</evidence>
<dbReference type="InterPro" id="IPR016040">
    <property type="entry name" value="NAD(P)-bd_dom"/>
</dbReference>
<dbReference type="Proteomes" id="UP001327027">
    <property type="component" value="Unassembled WGS sequence"/>
</dbReference>
<name>A0ABU6A0S3_9FLAO</name>
<dbReference type="Gene3D" id="3.40.50.720">
    <property type="entry name" value="NAD(P)-binding Rossmann-like Domain"/>
    <property type="match status" value="1"/>
</dbReference>
<proteinExistence type="inferred from homology"/>
<evidence type="ECO:0000256" key="7">
    <source>
        <dbReference type="RuleBase" id="RU004473"/>
    </source>
</evidence>
<comment type="cofactor">
    <cofactor evidence="2 7">
        <name>NAD(+)</name>
        <dbReference type="ChEBI" id="CHEBI:57540"/>
    </cofactor>
</comment>
<protein>
    <recommendedName>
        <fullName evidence="4 7">dTDP-glucose 4,6-dehydratase</fullName>
        <ecNumber evidence="4 7">4.2.1.46</ecNumber>
    </recommendedName>
</protein>
<comment type="similarity">
    <text evidence="3 7">Belongs to the NAD(P)-dependent epimerase/dehydratase family. dTDP-glucose dehydratase subfamily.</text>
</comment>
<dbReference type="SUPFAM" id="SSF51735">
    <property type="entry name" value="NAD(P)-binding Rossmann-fold domains"/>
    <property type="match status" value="1"/>
</dbReference>
<evidence type="ECO:0000256" key="1">
    <source>
        <dbReference type="ARBA" id="ARBA00001539"/>
    </source>
</evidence>
<evidence type="ECO:0000256" key="4">
    <source>
        <dbReference type="ARBA" id="ARBA00011990"/>
    </source>
</evidence>
<feature type="domain" description="NAD(P)-binding" evidence="8">
    <location>
        <begin position="5"/>
        <end position="328"/>
    </location>
</feature>
<comment type="catalytic activity">
    <reaction evidence="1 7">
        <text>dTDP-alpha-D-glucose = dTDP-4-dehydro-6-deoxy-alpha-D-glucose + H2O</text>
        <dbReference type="Rhea" id="RHEA:17221"/>
        <dbReference type="ChEBI" id="CHEBI:15377"/>
        <dbReference type="ChEBI" id="CHEBI:57477"/>
        <dbReference type="ChEBI" id="CHEBI:57649"/>
        <dbReference type="EC" id="4.2.1.46"/>
    </reaction>
</comment>
<accession>A0ABU6A0S3</accession>
<evidence type="ECO:0000256" key="3">
    <source>
        <dbReference type="ARBA" id="ARBA00008178"/>
    </source>
</evidence>